<feature type="compositionally biased region" description="Basic and acidic residues" evidence="1">
    <location>
        <begin position="103"/>
        <end position="120"/>
    </location>
</feature>
<protein>
    <submittedName>
        <fullName evidence="2">Uncharacterized protein</fullName>
    </submittedName>
</protein>
<feature type="compositionally biased region" description="Pro residues" evidence="1">
    <location>
        <begin position="167"/>
        <end position="180"/>
    </location>
</feature>
<dbReference type="Proteomes" id="UP000019763">
    <property type="component" value="Unassembled WGS sequence"/>
</dbReference>
<comment type="caution">
    <text evidence="2">The sequence shown here is derived from an EMBL/GenBank/DDBJ whole genome shotgun (WGS) entry which is preliminary data.</text>
</comment>
<organism evidence="2 3">
    <name type="scientific">Gregarina niphandrodes</name>
    <name type="common">Septate eugregarine</name>
    <dbReference type="NCBI Taxonomy" id="110365"/>
    <lineage>
        <taxon>Eukaryota</taxon>
        <taxon>Sar</taxon>
        <taxon>Alveolata</taxon>
        <taxon>Apicomplexa</taxon>
        <taxon>Conoidasida</taxon>
        <taxon>Gregarinasina</taxon>
        <taxon>Eugregarinorida</taxon>
        <taxon>Gregarinidae</taxon>
        <taxon>Gregarina</taxon>
    </lineage>
</organism>
<accession>A0A023BDX9</accession>
<dbReference type="VEuPathDB" id="CryptoDB:GNI_003830"/>
<gene>
    <name evidence="2" type="ORF">GNI_003830</name>
</gene>
<keyword evidence="3" id="KW-1185">Reference proteome</keyword>
<dbReference type="AlphaFoldDB" id="A0A023BDX9"/>
<feature type="region of interest" description="Disordered" evidence="1">
    <location>
        <begin position="1"/>
        <end position="288"/>
    </location>
</feature>
<dbReference type="GeneID" id="22910393"/>
<feature type="compositionally biased region" description="Polar residues" evidence="1">
    <location>
        <begin position="78"/>
        <end position="87"/>
    </location>
</feature>
<proteinExistence type="predicted"/>
<evidence type="ECO:0000313" key="3">
    <source>
        <dbReference type="Proteomes" id="UP000019763"/>
    </source>
</evidence>
<evidence type="ECO:0000256" key="1">
    <source>
        <dbReference type="SAM" id="MobiDB-lite"/>
    </source>
</evidence>
<feature type="compositionally biased region" description="Gly residues" evidence="1">
    <location>
        <begin position="271"/>
        <end position="281"/>
    </location>
</feature>
<evidence type="ECO:0000313" key="2">
    <source>
        <dbReference type="EMBL" id="EZG88832.1"/>
    </source>
</evidence>
<dbReference type="RefSeq" id="XP_011128531.1">
    <property type="nucleotide sequence ID" value="XM_011130229.1"/>
</dbReference>
<name>A0A023BDX9_GRENI</name>
<feature type="compositionally biased region" description="Basic and acidic residues" evidence="1">
    <location>
        <begin position="206"/>
        <end position="218"/>
    </location>
</feature>
<dbReference type="EMBL" id="AFNH02000032">
    <property type="protein sequence ID" value="EZG88832.1"/>
    <property type="molecule type" value="Genomic_DNA"/>
</dbReference>
<reference evidence="2" key="1">
    <citation type="submission" date="2013-12" db="EMBL/GenBank/DDBJ databases">
        <authorList>
            <person name="Omoto C.K."/>
            <person name="Sibley D."/>
            <person name="Venepally P."/>
            <person name="Hadjithomas M."/>
            <person name="Karamycheva S."/>
            <person name="Brunk B."/>
            <person name="Roos D."/>
            <person name="Caler E."/>
            <person name="Lorenzi H."/>
        </authorList>
    </citation>
    <scope>NUCLEOTIDE SEQUENCE</scope>
</reference>
<feature type="compositionally biased region" description="Basic and acidic residues" evidence="1">
    <location>
        <begin position="9"/>
        <end position="26"/>
    </location>
</feature>
<sequence length="288" mass="30873">MGGTNDPNETSKIDSEKIDASRKESEPELMAEGAAEVEPTPSELEKAEAKLSHWQHTKKAAASLIEPSPVTVGDLQKESLQYHSKQSGEGFPDGQGGFQNLSGERDKNPFQPDPLRRHLFEGGAPAGLDINKGIRYDPIEYSPTDPTEFRPITGGNFRQVPQTPSSPVNPSPTYPSPMSPSPSRSQGFAQHGVDPLNFSRTGFTDDPAHPSVDVRHLVGPDGTQDTLRGASLNDRIMMGEPPVHRGMPSPPPSDATPTDIRAPATAHDLLGLGGPGRGLGGHQPRNFF</sequence>